<reference evidence="11" key="1">
    <citation type="journal article" date="2010" name="Nat. Biotechnol.">
        <title>Draft genome sequence of the oilseed species Ricinus communis.</title>
        <authorList>
            <person name="Chan A.P."/>
            <person name="Crabtree J."/>
            <person name="Zhao Q."/>
            <person name="Lorenzi H."/>
            <person name="Orvis J."/>
            <person name="Puiu D."/>
            <person name="Melake-Berhan A."/>
            <person name="Jones K.M."/>
            <person name="Redman J."/>
            <person name="Chen G."/>
            <person name="Cahoon E.B."/>
            <person name="Gedil M."/>
            <person name="Stanke M."/>
            <person name="Haas B.J."/>
            <person name="Wortman J.R."/>
            <person name="Fraser-Liggett C.M."/>
            <person name="Ravel J."/>
            <person name="Rabinowicz P.D."/>
        </authorList>
    </citation>
    <scope>NUCLEOTIDE SEQUENCE [LARGE SCALE GENOMIC DNA]</scope>
    <source>
        <strain evidence="11">cv. Hale</strain>
    </source>
</reference>
<feature type="transmembrane region" description="Helical" evidence="9">
    <location>
        <begin position="140"/>
        <end position="158"/>
    </location>
</feature>
<evidence type="ECO:0000256" key="9">
    <source>
        <dbReference type="SAM" id="Phobius"/>
    </source>
</evidence>
<gene>
    <name evidence="10" type="ORF">RCOM_1752390</name>
</gene>
<feature type="transmembrane region" description="Helical" evidence="9">
    <location>
        <begin position="112"/>
        <end position="134"/>
    </location>
</feature>
<keyword evidence="6" id="KW-0406">Ion transport</keyword>
<proteinExistence type="inferred from homology"/>
<keyword evidence="5 9" id="KW-1133">Transmembrane helix</keyword>
<keyword evidence="4 9" id="KW-0812">Transmembrane</keyword>
<protein>
    <recommendedName>
        <fullName evidence="12">Aluminum-activated malate transporter</fullName>
    </recommendedName>
</protein>
<evidence type="ECO:0000256" key="5">
    <source>
        <dbReference type="ARBA" id="ARBA00022989"/>
    </source>
</evidence>
<evidence type="ECO:0000256" key="3">
    <source>
        <dbReference type="ARBA" id="ARBA00022448"/>
    </source>
</evidence>
<evidence type="ECO:0000256" key="1">
    <source>
        <dbReference type="ARBA" id="ARBA00004141"/>
    </source>
</evidence>
<dbReference type="GO" id="GO:0009705">
    <property type="term" value="C:plant-type vacuole membrane"/>
    <property type="evidence" value="ECO:0000318"/>
    <property type="project" value="GO_Central"/>
</dbReference>
<keyword evidence="3" id="KW-0813">Transport</keyword>
<evidence type="ECO:0000256" key="6">
    <source>
        <dbReference type="ARBA" id="ARBA00023065"/>
    </source>
</evidence>
<evidence type="ECO:0000313" key="10">
    <source>
        <dbReference type="EMBL" id="EEF48659.1"/>
    </source>
</evidence>
<sequence>MSLPYKAWDKAIDVAKEAKKIGKEDPRRIIHSVKLGLALTLVSVFYYFNPLYEGFEVNAIWAVLTVVVVFEFSVGATLGKGLNRMVATLVAGTLAIGTHRIATHSGHTGEPILVAIFVFIVAATVTFTRFFPALKARYDYGLTIFILTFSLVSVSGYRDSQVLKMAHMRVTTIIIGSCTSIIVSILICPVWIGEDLHKLVLGNIEKLGDFLEGFGSEYFEVSEDEPSNNDKSFLQNYKSVLTSKSKEETMINLAKWEPSHGGFRFCHPWKQYLKIGSLTRECAYKIEALNNSLHSKIQTSTGIQKKFAESSAETVKLLLRNNSWEVAHLIDVVSVGAVALLLLEVLESIEKLVEAIDELASMAHFKTIDPNVSPEQPHLLHRGTVQPM</sequence>
<name>B9RIZ3_RICCO</name>
<keyword evidence="11" id="KW-1185">Reference proteome</keyword>
<dbReference type="AlphaFoldDB" id="B9RIZ3"/>
<comment type="subcellular location">
    <subcellularLocation>
        <location evidence="1">Membrane</location>
        <topology evidence="1">Multi-pass membrane protein</topology>
    </subcellularLocation>
</comment>
<dbReference type="GO" id="GO:0034220">
    <property type="term" value="P:monoatomic ion transmembrane transport"/>
    <property type="evidence" value="ECO:0007669"/>
    <property type="project" value="UniProtKB-KW"/>
</dbReference>
<dbReference type="InterPro" id="IPR020966">
    <property type="entry name" value="ALMT"/>
</dbReference>
<evidence type="ECO:0000313" key="11">
    <source>
        <dbReference type="Proteomes" id="UP000008311"/>
    </source>
</evidence>
<dbReference type="PANTHER" id="PTHR31086">
    <property type="entry name" value="ALUMINUM-ACTIVATED MALATE TRANSPORTER 10"/>
    <property type="match status" value="1"/>
</dbReference>
<evidence type="ECO:0008006" key="12">
    <source>
        <dbReference type="Google" id="ProtNLM"/>
    </source>
</evidence>
<evidence type="ECO:0000256" key="7">
    <source>
        <dbReference type="ARBA" id="ARBA00023136"/>
    </source>
</evidence>
<feature type="transmembrane region" description="Helical" evidence="9">
    <location>
        <begin position="60"/>
        <end position="79"/>
    </location>
</feature>
<dbReference type="Proteomes" id="UP000008311">
    <property type="component" value="Unassembled WGS sequence"/>
</dbReference>
<keyword evidence="7 9" id="KW-0472">Membrane</keyword>
<evidence type="ECO:0000256" key="8">
    <source>
        <dbReference type="ARBA" id="ARBA00023303"/>
    </source>
</evidence>
<dbReference type="InParanoid" id="B9RIZ3"/>
<feature type="transmembrane region" description="Helical" evidence="9">
    <location>
        <begin position="29"/>
        <end position="48"/>
    </location>
</feature>
<dbReference type="EMBL" id="EQ973782">
    <property type="protein sequence ID" value="EEF48659.1"/>
    <property type="molecule type" value="Genomic_DNA"/>
</dbReference>
<organism evidence="10 11">
    <name type="scientific">Ricinus communis</name>
    <name type="common">Castor bean</name>
    <dbReference type="NCBI Taxonomy" id="3988"/>
    <lineage>
        <taxon>Eukaryota</taxon>
        <taxon>Viridiplantae</taxon>
        <taxon>Streptophyta</taxon>
        <taxon>Embryophyta</taxon>
        <taxon>Tracheophyta</taxon>
        <taxon>Spermatophyta</taxon>
        <taxon>Magnoliopsida</taxon>
        <taxon>eudicotyledons</taxon>
        <taxon>Gunneridae</taxon>
        <taxon>Pentapetalae</taxon>
        <taxon>rosids</taxon>
        <taxon>fabids</taxon>
        <taxon>Malpighiales</taxon>
        <taxon>Euphorbiaceae</taxon>
        <taxon>Acalyphoideae</taxon>
        <taxon>Acalypheae</taxon>
        <taxon>Ricinus</taxon>
    </lineage>
</organism>
<dbReference type="GO" id="GO:0015743">
    <property type="term" value="P:malate transport"/>
    <property type="evidence" value="ECO:0007669"/>
    <property type="project" value="InterPro"/>
</dbReference>
<dbReference type="eggNOG" id="KOG4711">
    <property type="taxonomic scope" value="Eukaryota"/>
</dbReference>
<dbReference type="STRING" id="3988.B9RIZ3"/>
<evidence type="ECO:0000256" key="2">
    <source>
        <dbReference type="ARBA" id="ARBA00007079"/>
    </source>
</evidence>
<feature type="transmembrane region" description="Helical" evidence="9">
    <location>
        <begin position="170"/>
        <end position="192"/>
    </location>
</feature>
<dbReference type="Pfam" id="PF11744">
    <property type="entry name" value="ALMT"/>
    <property type="match status" value="1"/>
</dbReference>
<accession>B9RIZ3</accession>
<comment type="similarity">
    <text evidence="2">Belongs to the aromatic acid exporter (TC 2.A.85) family.</text>
</comment>
<evidence type="ECO:0000256" key="4">
    <source>
        <dbReference type="ARBA" id="ARBA00022692"/>
    </source>
</evidence>
<keyword evidence="8" id="KW-0407">Ion channel</keyword>